<evidence type="ECO:0000256" key="1">
    <source>
        <dbReference type="ARBA" id="ARBA00001974"/>
    </source>
</evidence>
<dbReference type="EC" id="1.3.8.-" evidence="9"/>
<keyword evidence="5 9" id="KW-0560">Oxidoreductase</keyword>
<keyword evidence="10" id="KW-1185">Reference proteome</keyword>
<feature type="region of interest" description="Disordered" evidence="6">
    <location>
        <begin position="536"/>
        <end position="557"/>
    </location>
</feature>
<accession>A0ABV9ZTK5</accession>
<evidence type="ECO:0000259" key="8">
    <source>
        <dbReference type="Pfam" id="PF02770"/>
    </source>
</evidence>
<evidence type="ECO:0000256" key="6">
    <source>
        <dbReference type="SAM" id="MobiDB-lite"/>
    </source>
</evidence>
<dbReference type="Pfam" id="PF02770">
    <property type="entry name" value="Acyl-CoA_dh_M"/>
    <property type="match status" value="1"/>
</dbReference>
<dbReference type="CDD" id="cd00567">
    <property type="entry name" value="ACAD"/>
    <property type="match status" value="1"/>
</dbReference>
<evidence type="ECO:0000259" key="7">
    <source>
        <dbReference type="Pfam" id="PF00441"/>
    </source>
</evidence>
<dbReference type="InterPro" id="IPR037069">
    <property type="entry name" value="AcylCoA_DH/ox_N_sf"/>
</dbReference>
<keyword evidence="3 5" id="KW-0285">Flavoprotein</keyword>
<evidence type="ECO:0000313" key="10">
    <source>
        <dbReference type="Proteomes" id="UP001596222"/>
    </source>
</evidence>
<organism evidence="9 10">
    <name type="scientific">Streptomyces aureoversilis</name>
    <dbReference type="NCBI Taxonomy" id="67277"/>
    <lineage>
        <taxon>Bacteria</taxon>
        <taxon>Bacillati</taxon>
        <taxon>Actinomycetota</taxon>
        <taxon>Actinomycetes</taxon>
        <taxon>Kitasatosporales</taxon>
        <taxon>Streptomycetaceae</taxon>
        <taxon>Streptomyces</taxon>
    </lineage>
</organism>
<feature type="domain" description="Acyl-CoA dehydrogenase/oxidase C-terminal" evidence="7">
    <location>
        <begin position="243"/>
        <end position="373"/>
    </location>
</feature>
<dbReference type="Gene3D" id="2.40.110.10">
    <property type="entry name" value="Butyryl-CoA Dehydrogenase, subunit A, domain 2"/>
    <property type="match status" value="1"/>
</dbReference>
<dbReference type="SUPFAM" id="SSF47203">
    <property type="entry name" value="Acyl-CoA dehydrogenase C-terminal domain-like"/>
    <property type="match status" value="1"/>
</dbReference>
<dbReference type="InterPro" id="IPR009075">
    <property type="entry name" value="AcylCo_DH/oxidase_C"/>
</dbReference>
<feature type="domain" description="Acyl-CoA oxidase/dehydrogenase middle" evidence="8">
    <location>
        <begin position="130"/>
        <end position="229"/>
    </location>
</feature>
<dbReference type="InterPro" id="IPR006091">
    <property type="entry name" value="Acyl-CoA_Oxase/DH_mid-dom"/>
</dbReference>
<evidence type="ECO:0000256" key="5">
    <source>
        <dbReference type="RuleBase" id="RU362125"/>
    </source>
</evidence>
<comment type="caution">
    <text evidence="9">The sequence shown here is derived from an EMBL/GenBank/DDBJ whole genome shotgun (WGS) entry which is preliminary data.</text>
</comment>
<dbReference type="RefSeq" id="WP_382038733.1">
    <property type="nucleotide sequence ID" value="NZ_JBHSKJ010000004.1"/>
</dbReference>
<keyword evidence="4 5" id="KW-0274">FAD</keyword>
<evidence type="ECO:0000256" key="3">
    <source>
        <dbReference type="ARBA" id="ARBA00022630"/>
    </source>
</evidence>
<dbReference type="EMBL" id="JBHSKJ010000004">
    <property type="protein sequence ID" value="MFC5144713.1"/>
    <property type="molecule type" value="Genomic_DNA"/>
</dbReference>
<gene>
    <name evidence="9" type="ORF">ACFPP6_08495</name>
</gene>
<dbReference type="InterPro" id="IPR036250">
    <property type="entry name" value="AcylCo_DH-like_C"/>
</dbReference>
<comment type="cofactor">
    <cofactor evidence="1 5">
        <name>FAD</name>
        <dbReference type="ChEBI" id="CHEBI:57692"/>
    </cofactor>
</comment>
<comment type="similarity">
    <text evidence="2 5">Belongs to the acyl-CoA dehydrogenase family.</text>
</comment>
<dbReference type="InterPro" id="IPR046373">
    <property type="entry name" value="Acyl-CoA_Oxase/DH_mid-dom_sf"/>
</dbReference>
<evidence type="ECO:0000256" key="2">
    <source>
        <dbReference type="ARBA" id="ARBA00009347"/>
    </source>
</evidence>
<sequence length="620" mass="65651">MTSAPAATAPTDRAHALDRILGDPADPGNPLGFAAVLAADERGEMLAEGEEALNAFGLNEEFVPAAFGGRLTRLDRLVDVMRTVYRRDPCLGLGYGASSFIAGVNVWTAGGDDHCRAAAALLRDGGRIAVAYHELAHGNDMAGTEFSALPRGDGTTLLLNGRKEVVTNLRRAEAVVVFARTSTARGSRSHSQVYVDKSRLPARRVTYLPRYRTTGMRGVQLGGVEFRDCPVPARAVLGGEGLGLETALRSFQVTRTTLAAMSTAVVETALDVTLRHVRNRRLYGRTAADLPHVRSLLAGAFADLLTADCFATVTTRALHLLPAETAVHAQAVKYFVSKALMDAVNRLSSVLGAHFYLREGPGAIFQKLLRDLQPVGFGHAARAACQVSLLPQLPLLARRSWLRDDVAAPPGLFRPGTELPPMDFRALALTAGGREGLSTSLAKGLAAMPDGDGPAHRALAEHGEHFTAELAALAGECAALRPGELSVMARSSSYDLTTRYVNVLVAAACFETWREAWLGRAAGAMDSALVKSCREAPAPAPAPAPAGSGPADSGTANLADSGLADPVWAAAALHRLRAPIGAAPPSLPPYLEDALWERLLHRHERALGYGLLPRTPRTAT</sequence>
<dbReference type="Proteomes" id="UP001596222">
    <property type="component" value="Unassembled WGS sequence"/>
</dbReference>
<dbReference type="Gene3D" id="1.10.540.10">
    <property type="entry name" value="Acyl-CoA dehydrogenase/oxidase, N-terminal domain"/>
    <property type="match status" value="1"/>
</dbReference>
<dbReference type="Pfam" id="PF00441">
    <property type="entry name" value="Acyl-CoA_dh_1"/>
    <property type="match status" value="1"/>
</dbReference>
<dbReference type="Gene3D" id="1.20.140.10">
    <property type="entry name" value="Butyryl-CoA Dehydrogenase, subunit A, domain 3"/>
    <property type="match status" value="1"/>
</dbReference>
<dbReference type="SUPFAM" id="SSF56645">
    <property type="entry name" value="Acyl-CoA dehydrogenase NM domain-like"/>
    <property type="match status" value="1"/>
</dbReference>
<reference evidence="10" key="1">
    <citation type="journal article" date="2019" name="Int. J. Syst. Evol. Microbiol.">
        <title>The Global Catalogue of Microorganisms (GCM) 10K type strain sequencing project: providing services to taxonomists for standard genome sequencing and annotation.</title>
        <authorList>
            <consortium name="The Broad Institute Genomics Platform"/>
            <consortium name="The Broad Institute Genome Sequencing Center for Infectious Disease"/>
            <person name="Wu L."/>
            <person name="Ma J."/>
        </authorList>
    </citation>
    <scope>NUCLEOTIDE SEQUENCE [LARGE SCALE GENOMIC DNA]</scope>
    <source>
        <strain evidence="10">CGMCC 4.1641</strain>
    </source>
</reference>
<name>A0ABV9ZTK5_9ACTN</name>
<dbReference type="GO" id="GO:0016491">
    <property type="term" value="F:oxidoreductase activity"/>
    <property type="evidence" value="ECO:0007669"/>
    <property type="project" value="UniProtKB-KW"/>
</dbReference>
<dbReference type="PANTHER" id="PTHR43884:SF19">
    <property type="entry name" value="ACYL-COA DEHYDROGENASE FADE4-RELATED"/>
    <property type="match status" value="1"/>
</dbReference>
<evidence type="ECO:0000256" key="4">
    <source>
        <dbReference type="ARBA" id="ARBA00022827"/>
    </source>
</evidence>
<protein>
    <submittedName>
        <fullName evidence="9">Acyl-CoA dehydrogenase</fullName>
        <ecNumber evidence="9">1.3.8.-</ecNumber>
    </submittedName>
</protein>
<dbReference type="PANTHER" id="PTHR43884">
    <property type="entry name" value="ACYL-COA DEHYDROGENASE"/>
    <property type="match status" value="1"/>
</dbReference>
<dbReference type="InterPro" id="IPR009100">
    <property type="entry name" value="AcylCoA_DH/oxidase_NM_dom_sf"/>
</dbReference>
<proteinExistence type="inferred from homology"/>
<evidence type="ECO:0000313" key="9">
    <source>
        <dbReference type="EMBL" id="MFC5144713.1"/>
    </source>
</evidence>